<name>A0A7W8ZNI8_9SPHI</name>
<feature type="transmembrane region" description="Helical" evidence="1">
    <location>
        <begin position="15"/>
        <end position="40"/>
    </location>
</feature>
<dbReference type="EMBL" id="JACHCE010000004">
    <property type="protein sequence ID" value="MBB5637123.1"/>
    <property type="molecule type" value="Genomic_DNA"/>
</dbReference>
<keyword evidence="1" id="KW-0812">Transmembrane</keyword>
<evidence type="ECO:0000313" key="3">
    <source>
        <dbReference type="Proteomes" id="UP000537204"/>
    </source>
</evidence>
<dbReference type="AlphaFoldDB" id="A0A7W8ZNI8"/>
<evidence type="ECO:0000256" key="1">
    <source>
        <dbReference type="SAM" id="Phobius"/>
    </source>
</evidence>
<evidence type="ECO:0000313" key="2">
    <source>
        <dbReference type="EMBL" id="MBB5637123.1"/>
    </source>
</evidence>
<gene>
    <name evidence="2" type="ORF">HDE68_003036</name>
</gene>
<proteinExistence type="predicted"/>
<dbReference type="Proteomes" id="UP000537204">
    <property type="component" value="Unassembled WGS sequence"/>
</dbReference>
<organism evidence="2 3">
    <name type="scientific">Pedobacter cryoconitis</name>
    <dbReference type="NCBI Taxonomy" id="188932"/>
    <lineage>
        <taxon>Bacteria</taxon>
        <taxon>Pseudomonadati</taxon>
        <taxon>Bacteroidota</taxon>
        <taxon>Sphingobacteriia</taxon>
        <taxon>Sphingobacteriales</taxon>
        <taxon>Sphingobacteriaceae</taxon>
        <taxon>Pedobacter</taxon>
    </lineage>
</organism>
<accession>A0A7W8ZNI8</accession>
<keyword evidence="1" id="KW-0472">Membrane</keyword>
<comment type="caution">
    <text evidence="2">The sequence shown here is derived from an EMBL/GenBank/DDBJ whole genome shotgun (WGS) entry which is preliminary data.</text>
</comment>
<protein>
    <submittedName>
        <fullName evidence="2">Uncharacterized protein</fullName>
    </submittedName>
</protein>
<reference evidence="2 3" key="1">
    <citation type="submission" date="2020-08" db="EMBL/GenBank/DDBJ databases">
        <title>Genomic Encyclopedia of Type Strains, Phase IV (KMG-V): Genome sequencing to study the core and pangenomes of soil and plant-associated prokaryotes.</title>
        <authorList>
            <person name="Whitman W."/>
        </authorList>
    </citation>
    <scope>NUCLEOTIDE SEQUENCE [LARGE SCALE GENOMIC DNA]</scope>
    <source>
        <strain evidence="2 3">S3M1</strain>
    </source>
</reference>
<dbReference type="PROSITE" id="PS51257">
    <property type="entry name" value="PROKAR_LIPOPROTEIN"/>
    <property type="match status" value="1"/>
</dbReference>
<keyword evidence="1" id="KW-1133">Transmembrane helix</keyword>
<sequence length="131" mass="15015">MPGENRELISLIKQVIFTTFVISIFFVTSCPVKTTIWSLITHEDSASLTKDANTVVINSQSGDCSSVFFIKEHNSESSSNTLKISFFSFLLFYSWSVNLRTLLLKHFRAVTKHIHLQFRSSLFIRLCTFLL</sequence>